<accession>A0ABU6YU31</accession>
<evidence type="ECO:0000313" key="2">
    <source>
        <dbReference type="Proteomes" id="UP001341840"/>
    </source>
</evidence>
<proteinExistence type="predicted"/>
<protein>
    <submittedName>
        <fullName evidence="1">Uncharacterized protein</fullName>
    </submittedName>
</protein>
<gene>
    <name evidence="1" type="ORF">PIB30_087017</name>
</gene>
<comment type="caution">
    <text evidence="1">The sequence shown here is derived from an EMBL/GenBank/DDBJ whole genome shotgun (WGS) entry which is preliminary data.</text>
</comment>
<reference evidence="1 2" key="1">
    <citation type="journal article" date="2023" name="Plants (Basel)">
        <title>Bridging the Gap: Combining Genomics and Transcriptomics Approaches to Understand Stylosanthes scabra, an Orphan Legume from the Brazilian Caatinga.</title>
        <authorList>
            <person name="Ferreira-Neto J.R.C."/>
            <person name="da Silva M.D."/>
            <person name="Binneck E."/>
            <person name="de Melo N.F."/>
            <person name="da Silva R.H."/>
            <person name="de Melo A.L.T.M."/>
            <person name="Pandolfi V."/>
            <person name="Bustamante F.O."/>
            <person name="Brasileiro-Vidal A.C."/>
            <person name="Benko-Iseppon A.M."/>
        </authorList>
    </citation>
    <scope>NUCLEOTIDE SEQUENCE [LARGE SCALE GENOMIC DNA]</scope>
    <source>
        <tissue evidence="1">Leaves</tissue>
    </source>
</reference>
<evidence type="ECO:0000313" key="1">
    <source>
        <dbReference type="EMBL" id="MED6212804.1"/>
    </source>
</evidence>
<name>A0ABU6YU31_9FABA</name>
<keyword evidence="2" id="KW-1185">Reference proteome</keyword>
<dbReference type="Proteomes" id="UP001341840">
    <property type="component" value="Unassembled WGS sequence"/>
</dbReference>
<sequence>MSRKTLRALQSIYQIDDGLEEVELIREIEVDIDGGEHMDSMQQRITLHFLNLFPSPKVNAALRSVNSQHCLRLEGHRSQRRRYFRPSLRLTCLPDTQWTLAGPLIGLGPMLLGLLPYLGCGCRRHGASSRACHVPIHVRGSSGSELLQHLQCCHGRSQLP</sequence>
<organism evidence="1 2">
    <name type="scientific">Stylosanthes scabra</name>
    <dbReference type="NCBI Taxonomy" id="79078"/>
    <lineage>
        <taxon>Eukaryota</taxon>
        <taxon>Viridiplantae</taxon>
        <taxon>Streptophyta</taxon>
        <taxon>Embryophyta</taxon>
        <taxon>Tracheophyta</taxon>
        <taxon>Spermatophyta</taxon>
        <taxon>Magnoliopsida</taxon>
        <taxon>eudicotyledons</taxon>
        <taxon>Gunneridae</taxon>
        <taxon>Pentapetalae</taxon>
        <taxon>rosids</taxon>
        <taxon>fabids</taxon>
        <taxon>Fabales</taxon>
        <taxon>Fabaceae</taxon>
        <taxon>Papilionoideae</taxon>
        <taxon>50 kb inversion clade</taxon>
        <taxon>dalbergioids sensu lato</taxon>
        <taxon>Dalbergieae</taxon>
        <taxon>Pterocarpus clade</taxon>
        <taxon>Stylosanthes</taxon>
    </lineage>
</organism>
<dbReference type="EMBL" id="JASCZI010243170">
    <property type="protein sequence ID" value="MED6212804.1"/>
    <property type="molecule type" value="Genomic_DNA"/>
</dbReference>